<evidence type="ECO:0000256" key="1">
    <source>
        <dbReference type="SAM" id="Phobius"/>
    </source>
</evidence>
<feature type="transmembrane region" description="Helical" evidence="1">
    <location>
        <begin position="32"/>
        <end position="54"/>
    </location>
</feature>
<evidence type="ECO:0000313" key="2">
    <source>
        <dbReference type="EMBL" id="AJA90195.1"/>
    </source>
</evidence>
<name>A0A0A7UVT7_9SPIR</name>
<gene>
    <name evidence="2" type="ORF">OY14_01825</name>
</gene>
<proteinExistence type="predicted"/>
<protein>
    <submittedName>
        <fullName evidence="2">P31-23</fullName>
    </submittedName>
</protein>
<keyword evidence="1" id="KW-0472">Membrane</keyword>
<dbReference type="STRING" id="1245910.OY14_01825"/>
<dbReference type="AlphaFoldDB" id="A0A0A7UVT7"/>
<dbReference type="Proteomes" id="UP000030940">
    <property type="component" value="Chromosome"/>
</dbReference>
<feature type="transmembrane region" description="Helical" evidence="1">
    <location>
        <begin position="232"/>
        <end position="249"/>
    </location>
</feature>
<feature type="transmembrane region" description="Helical" evidence="1">
    <location>
        <begin position="7"/>
        <end position="26"/>
    </location>
</feature>
<evidence type="ECO:0000313" key="3">
    <source>
        <dbReference type="Proteomes" id="UP000030940"/>
    </source>
</evidence>
<organism evidence="2 3">
    <name type="scientific">Borreliella chilensis</name>
    <dbReference type="NCBI Taxonomy" id="1245910"/>
    <lineage>
        <taxon>Bacteria</taxon>
        <taxon>Pseudomonadati</taxon>
        <taxon>Spirochaetota</taxon>
        <taxon>Spirochaetia</taxon>
        <taxon>Spirochaetales</taxon>
        <taxon>Borreliaceae</taxon>
        <taxon>Borreliella</taxon>
    </lineage>
</organism>
<keyword evidence="1" id="KW-0812">Transmembrane</keyword>
<reference evidence="2 3" key="1">
    <citation type="journal article" date="2015" name="Genome Announc.">
        <title>Genome Sequence of Borrelia chilensis VA1, a South American Member of the Lyme Borreliosis Group.</title>
        <authorList>
            <person name="Huang W."/>
            <person name="Ojaimi C."/>
            <person name="Fallon J.T."/>
            <person name="Travisany D."/>
            <person name="Maass A."/>
            <person name="Ivanova L."/>
            <person name="Tomova A."/>
            <person name="Gonzalez-Acuna D."/>
            <person name="Godfrey H.P."/>
            <person name="Cabello F.C."/>
        </authorList>
    </citation>
    <scope>NUCLEOTIDE SEQUENCE [LARGE SCALE GENOMIC DNA]</scope>
    <source>
        <strain evidence="2 3">VA1</strain>
    </source>
</reference>
<keyword evidence="3" id="KW-1185">Reference proteome</keyword>
<dbReference type="EMBL" id="CP009910">
    <property type="protein sequence ID" value="AJA90195.1"/>
    <property type="molecule type" value="Genomic_DNA"/>
</dbReference>
<keyword evidence="1" id="KW-1133">Transmembrane helix</keyword>
<accession>A0A0A7UVT7</accession>
<dbReference type="HOGENOM" id="CLU_072006_0_0_12"/>
<dbReference type="KEGG" id="bchi:OY14_01825"/>
<sequence length="255" mass="31435">MVEKIRLGFNIIFLGLFIYFLVILRFQMKLSFILFNYQFFVIYFLLVIVFNIIYSQYFSSRLYFILNGIEDTFTFLKLKMIRKKLKSIFEISILLRFILIKQDKKSLDELYFYLKDNRLGHKTIIELYSVLISFREKEKAFSLILNYKGSRNKWVKYCEALSMLSFEEHLKLKDLVNLLDKFFLKNDIFTIYFYYLLQKSKMSFDLLESKKIKIRNRYYKFKNRIDSKHTRLLRSNLFFVVFYYIYDFSKKDIFY</sequence>